<reference evidence="4 5" key="1">
    <citation type="submission" date="2020-03" db="EMBL/GenBank/DDBJ databases">
        <title>Whole genome shotgun sequence of Phytohabitans houttuyneae NBRC 108639.</title>
        <authorList>
            <person name="Komaki H."/>
            <person name="Tamura T."/>
        </authorList>
    </citation>
    <scope>NUCLEOTIDE SEQUENCE [LARGE SCALE GENOMIC DNA]</scope>
    <source>
        <strain evidence="4 5">NBRC 108639</strain>
    </source>
</reference>
<reference evidence="4 5" key="2">
    <citation type="submission" date="2020-03" db="EMBL/GenBank/DDBJ databases">
        <authorList>
            <person name="Ichikawa N."/>
            <person name="Kimura A."/>
            <person name="Kitahashi Y."/>
            <person name="Uohara A."/>
        </authorList>
    </citation>
    <scope>NUCLEOTIDE SEQUENCE [LARGE SCALE GENOMIC DNA]</scope>
    <source>
        <strain evidence="4 5">NBRC 108639</strain>
    </source>
</reference>
<evidence type="ECO:0000259" key="3">
    <source>
        <dbReference type="Pfam" id="PF13676"/>
    </source>
</evidence>
<comment type="caution">
    <text evidence="4">The sequence shown here is derived from an EMBL/GenBank/DDBJ whole genome shotgun (WGS) entry which is preliminary data.</text>
</comment>
<evidence type="ECO:0008006" key="6">
    <source>
        <dbReference type="Google" id="ProtNLM"/>
    </source>
</evidence>
<dbReference type="PANTHER" id="PTHR35205:SF1">
    <property type="entry name" value="ZU5 DOMAIN-CONTAINING PROTEIN"/>
    <property type="match status" value="1"/>
</dbReference>
<dbReference type="EMBL" id="BLPF01000004">
    <property type="protein sequence ID" value="GFJ84754.1"/>
    <property type="molecule type" value="Genomic_DNA"/>
</dbReference>
<proteinExistence type="predicted"/>
<sequence length="481" mass="52940">MVTDGDVEQMVPLDERVRRRWLAAFERRRTAGTSDVFISYAAVDRMWAEWISGELDDAGLRVAMREVDFPADSDTGGDVPALLADATRAIVLLSQDYVQSPNAAELWKLLASRDPVSGAPFLVPVRLDNVRVGPPFHDRIPVDLAGLTEQRAVEALLEALDQPVYPRPAASVQDDNGTPRRRFPALEPPLWSVPQRNGTFTGRRRTLEALRNRLSATGAAVVPQALHGLGGVGKTQIALEYAHRFRADYDVVWWVSAQQTSVVRSSLAALAEQLGVPTGDSVTERVRAGLEALRQGRPHRRWLLVFDNADDPAQLREYIPQGPGHVLITTRDQAWAREAHVVEVGVFAREESVAFLHRRIPHLADADADLVAERLGDLPLAIEQAGAWLAATAMSVSHYLELLETQPLRMLEEELPPTTRPAPRSPGWCRSTASASAARPRPSSWRSARSSHPSRSRSRSSTVTGSSRRCSPSTRRCASAC</sequence>
<dbReference type="InterPro" id="IPR002182">
    <property type="entry name" value="NB-ARC"/>
</dbReference>
<dbReference type="AlphaFoldDB" id="A0A6V8KLL7"/>
<dbReference type="SUPFAM" id="SSF52200">
    <property type="entry name" value="Toll/Interleukin receptor TIR domain"/>
    <property type="match status" value="1"/>
</dbReference>
<dbReference type="InterPro" id="IPR000157">
    <property type="entry name" value="TIR_dom"/>
</dbReference>
<protein>
    <recommendedName>
        <fullName evidence="6">TIR domain-containing protein</fullName>
    </recommendedName>
</protein>
<accession>A0A6V8KLL7</accession>
<keyword evidence="5" id="KW-1185">Reference proteome</keyword>
<dbReference type="Pfam" id="PF00931">
    <property type="entry name" value="NB-ARC"/>
    <property type="match status" value="1"/>
</dbReference>
<dbReference type="PANTHER" id="PTHR35205">
    <property type="entry name" value="NB-ARC AND TPR DOMAIN PROTEIN"/>
    <property type="match status" value="1"/>
</dbReference>
<evidence type="ECO:0000313" key="4">
    <source>
        <dbReference type="EMBL" id="GFJ84754.1"/>
    </source>
</evidence>
<dbReference type="Proteomes" id="UP000482800">
    <property type="component" value="Unassembled WGS sequence"/>
</dbReference>
<dbReference type="Gene3D" id="3.40.50.300">
    <property type="entry name" value="P-loop containing nucleotide triphosphate hydrolases"/>
    <property type="match status" value="1"/>
</dbReference>
<organism evidence="4 5">
    <name type="scientific">Phytohabitans houttuyneae</name>
    <dbReference type="NCBI Taxonomy" id="1076126"/>
    <lineage>
        <taxon>Bacteria</taxon>
        <taxon>Bacillati</taxon>
        <taxon>Actinomycetota</taxon>
        <taxon>Actinomycetes</taxon>
        <taxon>Micromonosporales</taxon>
        <taxon>Micromonosporaceae</taxon>
    </lineage>
</organism>
<dbReference type="GO" id="GO:0007165">
    <property type="term" value="P:signal transduction"/>
    <property type="evidence" value="ECO:0007669"/>
    <property type="project" value="InterPro"/>
</dbReference>
<feature type="compositionally biased region" description="Low complexity" evidence="1">
    <location>
        <begin position="459"/>
        <end position="481"/>
    </location>
</feature>
<dbReference type="NCBIfam" id="NF040586">
    <property type="entry name" value="FxSxx_TPR"/>
    <property type="match status" value="1"/>
</dbReference>
<dbReference type="InterPro" id="IPR035897">
    <property type="entry name" value="Toll_tir_struct_dom_sf"/>
</dbReference>
<gene>
    <name evidence="4" type="ORF">Phou_089340</name>
</gene>
<feature type="domain" description="NB-ARC" evidence="2">
    <location>
        <begin position="205"/>
        <end position="357"/>
    </location>
</feature>
<dbReference type="SUPFAM" id="SSF52540">
    <property type="entry name" value="P-loop containing nucleoside triphosphate hydrolases"/>
    <property type="match status" value="1"/>
</dbReference>
<dbReference type="Pfam" id="PF13676">
    <property type="entry name" value="TIR_2"/>
    <property type="match status" value="1"/>
</dbReference>
<evidence type="ECO:0000259" key="2">
    <source>
        <dbReference type="Pfam" id="PF00931"/>
    </source>
</evidence>
<dbReference type="Gene3D" id="3.40.50.10140">
    <property type="entry name" value="Toll/interleukin-1 receptor homology (TIR) domain"/>
    <property type="match status" value="1"/>
</dbReference>
<evidence type="ECO:0000256" key="1">
    <source>
        <dbReference type="SAM" id="MobiDB-lite"/>
    </source>
</evidence>
<evidence type="ECO:0000313" key="5">
    <source>
        <dbReference type="Proteomes" id="UP000482800"/>
    </source>
</evidence>
<dbReference type="GO" id="GO:0043531">
    <property type="term" value="F:ADP binding"/>
    <property type="evidence" value="ECO:0007669"/>
    <property type="project" value="InterPro"/>
</dbReference>
<name>A0A6V8KLL7_9ACTN</name>
<feature type="domain" description="TIR" evidence="3">
    <location>
        <begin position="36"/>
        <end position="157"/>
    </location>
</feature>
<dbReference type="InterPro" id="IPR027417">
    <property type="entry name" value="P-loop_NTPase"/>
</dbReference>
<feature type="compositionally biased region" description="Low complexity" evidence="1">
    <location>
        <begin position="430"/>
        <end position="451"/>
    </location>
</feature>
<feature type="region of interest" description="Disordered" evidence="1">
    <location>
        <begin position="167"/>
        <end position="187"/>
    </location>
</feature>
<dbReference type="PRINTS" id="PR00364">
    <property type="entry name" value="DISEASERSIST"/>
</dbReference>
<feature type="region of interest" description="Disordered" evidence="1">
    <location>
        <begin position="415"/>
        <end position="481"/>
    </location>
</feature>